<name>A0A411L1K2_9ROSA</name>
<evidence type="ECO:0000313" key="1">
    <source>
        <dbReference type="EMBL" id="QBE86199.1"/>
    </source>
</evidence>
<proteinExistence type="predicted"/>
<gene>
    <name evidence="1" type="primary">petL</name>
</gene>
<keyword evidence="1" id="KW-0150">Chloroplast</keyword>
<reference evidence="1" key="1">
    <citation type="submission" date="2018-04" db="EMBL/GenBank/DDBJ databases">
        <title>The chloroplast complete genome of Debregeasia orientalis (Urticaceae).</title>
        <authorList>
            <person name="Liu J."/>
            <person name="Wang R."/>
        </authorList>
    </citation>
    <scope>NUCLEOTIDE SEQUENCE</scope>
</reference>
<dbReference type="GeneID" id="39694434"/>
<dbReference type="RefSeq" id="YP_009572288.1">
    <property type="nucleotide sequence ID" value="NC_041413.1"/>
</dbReference>
<keyword evidence="1" id="KW-0934">Plastid</keyword>
<accession>A0A411L1K2</accession>
<protein>
    <submittedName>
        <fullName evidence="1">Cytochrome b6/f complex subunit VI</fullName>
    </submittedName>
</protein>
<sequence length="44" mass="5416">MNQKLSIGIFFVYPRIFSKFKFREVLYKHMYKKNIFHLVSSCLL</sequence>
<dbReference type="EMBL" id="MH196364">
    <property type="protein sequence ID" value="QBE86199.1"/>
    <property type="molecule type" value="Genomic_DNA"/>
</dbReference>
<organism evidence="1">
    <name type="scientific">Debregeasia orientalis</name>
    <dbReference type="NCBI Taxonomy" id="1399668"/>
    <lineage>
        <taxon>Eukaryota</taxon>
        <taxon>Viridiplantae</taxon>
        <taxon>Streptophyta</taxon>
        <taxon>Embryophyta</taxon>
        <taxon>Tracheophyta</taxon>
        <taxon>Spermatophyta</taxon>
        <taxon>Magnoliopsida</taxon>
        <taxon>eudicotyledons</taxon>
        <taxon>Gunneridae</taxon>
        <taxon>Pentapetalae</taxon>
        <taxon>rosids</taxon>
        <taxon>fabids</taxon>
        <taxon>Rosales</taxon>
        <taxon>Urticaceae</taxon>
        <taxon>Debregeasia</taxon>
    </lineage>
</organism>
<geneLocation type="chloroplast" evidence="1"/>
<dbReference type="AlphaFoldDB" id="A0A411L1K2"/>